<evidence type="ECO:0000313" key="5">
    <source>
        <dbReference type="Proteomes" id="UP001501195"/>
    </source>
</evidence>
<keyword evidence="2" id="KW-0732">Signal</keyword>
<dbReference type="RefSeq" id="WP_345710770.1">
    <property type="nucleotide sequence ID" value="NZ_BAABIL010000054.1"/>
</dbReference>
<protein>
    <submittedName>
        <fullName evidence="4">Sugar ABC transporter substrate-binding protein</fullName>
    </submittedName>
</protein>
<comment type="caution">
    <text evidence="4">The sequence shown here is derived from an EMBL/GenBank/DDBJ whole genome shotgun (WGS) entry which is preliminary data.</text>
</comment>
<dbReference type="PROSITE" id="PS51257">
    <property type="entry name" value="PROKAR_LIPOPROTEIN"/>
    <property type="match status" value="1"/>
</dbReference>
<proteinExistence type="predicted"/>
<evidence type="ECO:0000256" key="2">
    <source>
        <dbReference type="ARBA" id="ARBA00022729"/>
    </source>
</evidence>
<accession>A0ABP9H9S5</accession>
<dbReference type="InterPro" id="IPR028082">
    <property type="entry name" value="Peripla_BP_I"/>
</dbReference>
<evidence type="ECO:0000256" key="1">
    <source>
        <dbReference type="ARBA" id="ARBA00004196"/>
    </source>
</evidence>
<evidence type="ECO:0000259" key="3">
    <source>
        <dbReference type="Pfam" id="PF13407"/>
    </source>
</evidence>
<dbReference type="PANTHER" id="PTHR30036:SF1">
    <property type="entry name" value="D-XYLOSE-BINDING PERIPLASMIC PROTEIN"/>
    <property type="match status" value="1"/>
</dbReference>
<dbReference type="SUPFAM" id="SSF53822">
    <property type="entry name" value="Periplasmic binding protein-like I"/>
    <property type="match status" value="1"/>
</dbReference>
<dbReference type="InterPro" id="IPR050555">
    <property type="entry name" value="Bact_Solute-Bind_Prot2"/>
</dbReference>
<reference evidence="5" key="1">
    <citation type="journal article" date="2019" name="Int. J. Syst. Evol. Microbiol.">
        <title>The Global Catalogue of Microorganisms (GCM) 10K type strain sequencing project: providing services to taxonomists for standard genome sequencing and annotation.</title>
        <authorList>
            <consortium name="The Broad Institute Genomics Platform"/>
            <consortium name="The Broad Institute Genome Sequencing Center for Infectious Disease"/>
            <person name="Wu L."/>
            <person name="Ma J."/>
        </authorList>
    </citation>
    <scope>NUCLEOTIDE SEQUENCE [LARGE SCALE GENOMIC DNA]</scope>
    <source>
        <strain evidence="5">JCM 18126</strain>
    </source>
</reference>
<dbReference type="PANTHER" id="PTHR30036">
    <property type="entry name" value="D-XYLOSE-BINDING PERIPLASMIC PROTEIN"/>
    <property type="match status" value="1"/>
</dbReference>
<dbReference type="CDD" id="cd19994">
    <property type="entry name" value="PBP1_ChvE"/>
    <property type="match status" value="1"/>
</dbReference>
<dbReference type="Gene3D" id="3.40.50.2300">
    <property type="match status" value="2"/>
</dbReference>
<feature type="domain" description="Periplasmic binding protein" evidence="3">
    <location>
        <begin position="46"/>
        <end position="319"/>
    </location>
</feature>
<comment type="subcellular location">
    <subcellularLocation>
        <location evidence="1">Cell envelope</location>
    </subcellularLocation>
</comment>
<organism evidence="4 5">
    <name type="scientific">Kineococcus glutinatus</name>
    <dbReference type="NCBI Taxonomy" id="1070872"/>
    <lineage>
        <taxon>Bacteria</taxon>
        <taxon>Bacillati</taxon>
        <taxon>Actinomycetota</taxon>
        <taxon>Actinomycetes</taxon>
        <taxon>Kineosporiales</taxon>
        <taxon>Kineosporiaceae</taxon>
        <taxon>Kineococcus</taxon>
    </lineage>
</organism>
<dbReference type="Proteomes" id="UP001501195">
    <property type="component" value="Unassembled WGS sequence"/>
</dbReference>
<name>A0ABP9H9S5_9ACTN</name>
<sequence>MRTSATAAVGFGLAAVLTLSSCATGRGSSGSGSEDGGGALAAGSLVGVSLPNKTSENWVIAGELLTDDLTAAGFEPSVQYASSSGTVADQQAQIQTMIDKGVEALIIGAADGGQLATQVEAAHDAGIPVIAFDRLIENTEAVDYYATADNLKVGTLMGQALIDGMRKRDPSGAPYTIEIFSGSPDDSNSALYYDGYMNVLKPLIDSGEVVVGSGQVTFEQTATEGWKPENAGRRMDGLLNSTYSDGTELDGVLGPADILSRAIITSIQGAGQDVPVVTGHDAESESVKWIMQRLQDSTVYSNPGAMVDSAVSIVVALSKEQNPRANDTTTFDNGAKIVPALVNPPLTVTRDNAAEVLGDNPLLAPLVTP</sequence>
<evidence type="ECO:0000313" key="4">
    <source>
        <dbReference type="EMBL" id="GAA4965061.1"/>
    </source>
</evidence>
<dbReference type="Pfam" id="PF13407">
    <property type="entry name" value="Peripla_BP_4"/>
    <property type="match status" value="1"/>
</dbReference>
<keyword evidence="5" id="KW-1185">Reference proteome</keyword>
<gene>
    <name evidence="4" type="primary">chvE_2</name>
    <name evidence="4" type="ORF">GCM10023225_05230</name>
</gene>
<dbReference type="InterPro" id="IPR025997">
    <property type="entry name" value="SBP_2_dom"/>
</dbReference>
<dbReference type="EMBL" id="BAABIL010000054">
    <property type="protein sequence ID" value="GAA4965061.1"/>
    <property type="molecule type" value="Genomic_DNA"/>
</dbReference>